<reference evidence="1" key="1">
    <citation type="submission" date="2020-04" db="EMBL/GenBank/DDBJ databases">
        <authorList>
            <person name="Alioto T."/>
            <person name="Alioto T."/>
            <person name="Gomez Garrido J."/>
        </authorList>
    </citation>
    <scope>NUCLEOTIDE SEQUENCE</scope>
    <source>
        <strain evidence="1">A484AB</strain>
    </source>
</reference>
<keyword evidence="2" id="KW-1185">Reference proteome</keyword>
<sequence>MSQETFLNRGKIEYCVQLKEAAEAEYNSLIENGYTGTCSVTRRKEYHWVFKVKQDANGSVQQYKARLTAQGYSQAKGVDYQEVFSPVVRITSQAVRCWNSAIDSFLKSDGYKQVGADPCLYIKSIKQPNGKINFVILSIHVDDILLFSNNIDMLNEEKLSFGTQFKIEDLDADWAGDIDTRSTSGYVFQICGSTVSWCSKRQSSVSRLSTEAEYIALSVASQEVVWLSRLLKNVGVKQEEPILIYKYNQGAIELSKNPKFHNRTKHIDIAYHFIREKVKDKVIYVKYCETEQVLADIMTKPLSKALFEKFRDKLGVEEVH</sequence>
<dbReference type="CDD" id="cd09272">
    <property type="entry name" value="RNase_HI_RT_Ty1"/>
    <property type="match status" value="1"/>
</dbReference>
<comment type="caution">
    <text evidence="1">The sequence shown here is derived from an EMBL/GenBank/DDBJ whole genome shotgun (WGS) entry which is preliminary data.</text>
</comment>
<gene>
    <name evidence="1" type="ORF">PACLA_8A016090</name>
</gene>
<evidence type="ECO:0000313" key="2">
    <source>
        <dbReference type="Proteomes" id="UP001152795"/>
    </source>
</evidence>
<evidence type="ECO:0000313" key="1">
    <source>
        <dbReference type="EMBL" id="CAB3979799.1"/>
    </source>
</evidence>
<accession>A0A6S7FUG2</accession>
<dbReference type="PANTHER" id="PTHR11439:SF483">
    <property type="entry name" value="PEPTIDE SYNTHASE GLIP-LIKE, PUTATIVE (AFU_ORTHOLOGUE AFUA_3G12920)-RELATED"/>
    <property type="match status" value="1"/>
</dbReference>
<organism evidence="1 2">
    <name type="scientific">Paramuricea clavata</name>
    <name type="common">Red gorgonian</name>
    <name type="synonym">Violescent sea-whip</name>
    <dbReference type="NCBI Taxonomy" id="317549"/>
    <lineage>
        <taxon>Eukaryota</taxon>
        <taxon>Metazoa</taxon>
        <taxon>Cnidaria</taxon>
        <taxon>Anthozoa</taxon>
        <taxon>Octocorallia</taxon>
        <taxon>Malacalcyonacea</taxon>
        <taxon>Plexauridae</taxon>
        <taxon>Paramuricea</taxon>
    </lineage>
</organism>
<dbReference type="EMBL" id="CACRXK020000230">
    <property type="protein sequence ID" value="CAB3979799.1"/>
    <property type="molecule type" value="Genomic_DNA"/>
</dbReference>
<dbReference type="OrthoDB" id="413361at2759"/>
<protein>
    <submittedName>
        <fullName evidence="1">Uncharacterized protein</fullName>
    </submittedName>
</protein>
<dbReference type="PANTHER" id="PTHR11439">
    <property type="entry name" value="GAG-POL-RELATED RETROTRANSPOSON"/>
    <property type="match status" value="1"/>
</dbReference>
<name>A0A6S7FUG2_PARCT</name>
<dbReference type="InterPro" id="IPR013103">
    <property type="entry name" value="RVT_2"/>
</dbReference>
<dbReference type="AlphaFoldDB" id="A0A6S7FUG2"/>
<proteinExistence type="predicted"/>
<dbReference type="Proteomes" id="UP001152795">
    <property type="component" value="Unassembled WGS sequence"/>
</dbReference>
<dbReference type="Pfam" id="PF07727">
    <property type="entry name" value="RVT_2"/>
    <property type="match status" value="2"/>
</dbReference>